<evidence type="ECO:0000313" key="4">
    <source>
        <dbReference type="EMBL" id="SNS86476.1"/>
    </source>
</evidence>
<keyword evidence="5" id="KW-1185">Reference proteome</keyword>
<dbReference type="AlphaFoldDB" id="A0A239HYB2"/>
<organism evidence="4 5">
    <name type="scientific">Streptosporangium subroseum</name>
    <dbReference type="NCBI Taxonomy" id="106412"/>
    <lineage>
        <taxon>Bacteria</taxon>
        <taxon>Bacillati</taxon>
        <taxon>Actinomycetota</taxon>
        <taxon>Actinomycetes</taxon>
        <taxon>Streptosporangiales</taxon>
        <taxon>Streptosporangiaceae</taxon>
        <taxon>Streptosporangium</taxon>
    </lineage>
</organism>
<feature type="coiled-coil region" evidence="1">
    <location>
        <begin position="130"/>
        <end position="168"/>
    </location>
</feature>
<dbReference type="EMBL" id="FZOD01000018">
    <property type="protein sequence ID" value="SNS86476.1"/>
    <property type="molecule type" value="Genomic_DNA"/>
</dbReference>
<dbReference type="Proteomes" id="UP000198282">
    <property type="component" value="Unassembled WGS sequence"/>
</dbReference>
<evidence type="ECO:0000256" key="2">
    <source>
        <dbReference type="SAM" id="SignalP"/>
    </source>
</evidence>
<protein>
    <recommendedName>
        <fullName evidence="3">ARB-07466-like C-terminal domain-containing protein</fullName>
    </recommendedName>
</protein>
<feature type="chain" id="PRO_5039297731" description="ARB-07466-like C-terminal domain-containing protein" evidence="2">
    <location>
        <begin position="24"/>
        <end position="303"/>
    </location>
</feature>
<keyword evidence="2" id="KW-0732">Signal</keyword>
<evidence type="ECO:0000256" key="1">
    <source>
        <dbReference type="SAM" id="Coils"/>
    </source>
</evidence>
<evidence type="ECO:0000313" key="5">
    <source>
        <dbReference type="Proteomes" id="UP000198282"/>
    </source>
</evidence>
<gene>
    <name evidence="4" type="ORF">SAMN05216276_101826</name>
</gene>
<sequence length="303" mass="32895">MRSSRSATLAAVLALLLLTPVMAGATAQRAAKPNPEAELKKLTSEAAQLNKDYRGQVQSLEETRVQAGKATASAKSLKRALASAETDIVRFAQTTYMGGVLDDGNLMSFDGDANLVLGQAATMSYLASQRATQLNRIKELIKDAKAAEKAADSKIAKLKKDIIDLKSQRVRIEGLLAKYGFQTPSGSGGLTPRTVTMRNTVLQNFPMPYGYGCLRPGDPGDHGTGRACDFMMSSGGRIPTEEAMERGNRLAQWAITNGTRFGVMYIIWQQKYYDVRTGAGWKLMSNRGGNTANHLDHVHISMF</sequence>
<feature type="signal peptide" evidence="2">
    <location>
        <begin position="1"/>
        <end position="23"/>
    </location>
</feature>
<feature type="domain" description="ARB-07466-like C-terminal" evidence="3">
    <location>
        <begin position="187"/>
        <end position="294"/>
    </location>
</feature>
<name>A0A239HYB2_9ACTN</name>
<keyword evidence="1" id="KW-0175">Coiled coil</keyword>
<accession>A0A239HYB2</accession>
<evidence type="ECO:0000259" key="3">
    <source>
        <dbReference type="Pfam" id="PF26571"/>
    </source>
</evidence>
<reference evidence="4 5" key="1">
    <citation type="submission" date="2017-06" db="EMBL/GenBank/DDBJ databases">
        <authorList>
            <person name="Kim H.J."/>
            <person name="Triplett B.A."/>
        </authorList>
    </citation>
    <scope>NUCLEOTIDE SEQUENCE [LARGE SCALE GENOMIC DNA]</scope>
    <source>
        <strain evidence="4 5">CGMCC 4.2132</strain>
    </source>
</reference>
<dbReference type="InterPro" id="IPR058593">
    <property type="entry name" value="ARB_07466-like_C"/>
</dbReference>
<proteinExistence type="predicted"/>
<dbReference type="OrthoDB" id="2989771at2"/>
<dbReference type="Pfam" id="PF26571">
    <property type="entry name" value="VldE"/>
    <property type="match status" value="1"/>
</dbReference>